<dbReference type="EMBL" id="JBHSBB010000014">
    <property type="protein sequence ID" value="MFC4033860.1"/>
    <property type="molecule type" value="Genomic_DNA"/>
</dbReference>
<comment type="caution">
    <text evidence="2">The sequence shown here is derived from an EMBL/GenBank/DDBJ whole genome shotgun (WGS) entry which is preliminary data.</text>
</comment>
<evidence type="ECO:0000313" key="2">
    <source>
        <dbReference type="EMBL" id="MFC4033860.1"/>
    </source>
</evidence>
<dbReference type="RefSeq" id="WP_386431082.1">
    <property type="nucleotide sequence ID" value="NZ_JBHSBB010000014.1"/>
</dbReference>
<name>A0ABV8HPN4_9ACTN</name>
<reference evidence="3" key="1">
    <citation type="journal article" date="2019" name="Int. J. Syst. Evol. Microbiol.">
        <title>The Global Catalogue of Microorganisms (GCM) 10K type strain sequencing project: providing services to taxonomists for standard genome sequencing and annotation.</title>
        <authorList>
            <consortium name="The Broad Institute Genomics Platform"/>
            <consortium name="The Broad Institute Genome Sequencing Center for Infectious Disease"/>
            <person name="Wu L."/>
            <person name="Ma J."/>
        </authorList>
    </citation>
    <scope>NUCLEOTIDE SEQUENCE [LARGE SCALE GENOMIC DNA]</scope>
    <source>
        <strain evidence="3">CGMCC 4.7237</strain>
    </source>
</reference>
<sequence length="44" mass="4848">MQPSAAVPFALRCFYLGQGVLVGGALTGGTIAYDKWSKRRYQLR</sequence>
<evidence type="ECO:0000313" key="3">
    <source>
        <dbReference type="Proteomes" id="UP001595765"/>
    </source>
</evidence>
<accession>A0ABV8HPN4</accession>
<feature type="transmembrane region" description="Helical" evidence="1">
    <location>
        <begin position="15"/>
        <end position="34"/>
    </location>
</feature>
<keyword evidence="1" id="KW-0472">Membrane</keyword>
<organism evidence="2 3">
    <name type="scientific">Streptomyces polygonati</name>
    <dbReference type="NCBI Taxonomy" id="1617087"/>
    <lineage>
        <taxon>Bacteria</taxon>
        <taxon>Bacillati</taxon>
        <taxon>Actinomycetota</taxon>
        <taxon>Actinomycetes</taxon>
        <taxon>Kitasatosporales</taxon>
        <taxon>Streptomycetaceae</taxon>
        <taxon>Streptomyces</taxon>
    </lineage>
</organism>
<dbReference type="Proteomes" id="UP001595765">
    <property type="component" value="Unassembled WGS sequence"/>
</dbReference>
<keyword evidence="1" id="KW-0812">Transmembrane</keyword>
<keyword evidence="3" id="KW-1185">Reference proteome</keyword>
<protein>
    <submittedName>
        <fullName evidence="2">Uncharacterized protein</fullName>
    </submittedName>
</protein>
<keyword evidence="1" id="KW-1133">Transmembrane helix</keyword>
<evidence type="ECO:0000256" key="1">
    <source>
        <dbReference type="SAM" id="Phobius"/>
    </source>
</evidence>
<gene>
    <name evidence="2" type="ORF">ACFO3J_20595</name>
</gene>
<proteinExistence type="predicted"/>